<dbReference type="GO" id="GO:0005813">
    <property type="term" value="C:centrosome"/>
    <property type="evidence" value="ECO:0007669"/>
    <property type="project" value="TreeGrafter"/>
</dbReference>
<evidence type="ECO:0000256" key="7">
    <source>
        <dbReference type="ARBA" id="ARBA00022840"/>
    </source>
</evidence>
<gene>
    <name evidence="12" type="ORF">HF086_001871</name>
</gene>
<dbReference type="GO" id="GO:0005874">
    <property type="term" value="C:microtubule"/>
    <property type="evidence" value="ECO:0007669"/>
    <property type="project" value="UniProtKB-KW"/>
</dbReference>
<keyword evidence="4 11" id="KW-0963">Cytoplasm</keyword>
<comment type="function">
    <text evidence="11">Acts as one of several non-catalytic accessory components of the cytoplasmic dynein 1 complex that are thought to be involved in linking dynein to cargos and to adapter proteins that regulate dynein function. Cytoplasmic dynein 1 acts as a motor for the intracellular retrograde motility of vesicles and organelles along microtubules. May play a role in binding dynein to membranous organelles or chromosomes.</text>
</comment>
<evidence type="ECO:0000256" key="4">
    <source>
        <dbReference type="ARBA" id="ARBA00022490"/>
    </source>
</evidence>
<comment type="caution">
    <text evidence="12">The sequence shown here is derived from an EMBL/GenBank/DDBJ whole genome shotgun (WGS) entry which is preliminary data.</text>
</comment>
<accession>A0A922M280</accession>
<dbReference type="Proteomes" id="UP000814243">
    <property type="component" value="Unassembled WGS sequence"/>
</dbReference>
<organism evidence="12 13">
    <name type="scientific">Spodoptera exigua</name>
    <name type="common">Beet armyworm</name>
    <name type="synonym">Noctua fulgens</name>
    <dbReference type="NCBI Taxonomy" id="7107"/>
    <lineage>
        <taxon>Eukaryota</taxon>
        <taxon>Metazoa</taxon>
        <taxon>Ecdysozoa</taxon>
        <taxon>Arthropoda</taxon>
        <taxon>Hexapoda</taxon>
        <taxon>Insecta</taxon>
        <taxon>Pterygota</taxon>
        <taxon>Neoptera</taxon>
        <taxon>Endopterygota</taxon>
        <taxon>Lepidoptera</taxon>
        <taxon>Glossata</taxon>
        <taxon>Ditrysia</taxon>
        <taxon>Noctuoidea</taxon>
        <taxon>Noctuidae</taxon>
        <taxon>Amphipyrinae</taxon>
        <taxon>Spodoptera</taxon>
    </lineage>
</organism>
<evidence type="ECO:0000256" key="10">
    <source>
        <dbReference type="ARBA" id="ARBA00023212"/>
    </source>
</evidence>
<dbReference type="AlphaFoldDB" id="A0A922M280"/>
<comment type="subcellular location">
    <subcellularLocation>
        <location evidence="1 11">Cytoplasm</location>
        <location evidence="1 11">Cytoskeleton</location>
    </subcellularLocation>
</comment>
<keyword evidence="3 11" id="KW-0813">Transport</keyword>
<dbReference type="GO" id="GO:0007018">
    <property type="term" value="P:microtubule-based movement"/>
    <property type="evidence" value="ECO:0007669"/>
    <property type="project" value="InterPro"/>
</dbReference>
<protein>
    <recommendedName>
        <fullName evidence="11">Dynein light intermediate chain</fullName>
    </recommendedName>
</protein>
<evidence type="ECO:0000256" key="3">
    <source>
        <dbReference type="ARBA" id="ARBA00022448"/>
    </source>
</evidence>
<evidence type="ECO:0000256" key="9">
    <source>
        <dbReference type="ARBA" id="ARBA00023175"/>
    </source>
</evidence>
<keyword evidence="10 11" id="KW-0206">Cytoskeleton</keyword>
<dbReference type="GO" id="GO:0045504">
    <property type="term" value="F:dynein heavy chain binding"/>
    <property type="evidence" value="ECO:0007669"/>
    <property type="project" value="TreeGrafter"/>
</dbReference>
<keyword evidence="5 11" id="KW-0493">Microtubule</keyword>
<evidence type="ECO:0000256" key="11">
    <source>
        <dbReference type="RuleBase" id="RU366047"/>
    </source>
</evidence>
<evidence type="ECO:0000313" key="12">
    <source>
        <dbReference type="EMBL" id="KAH9628961.1"/>
    </source>
</evidence>
<comment type="subunit">
    <text evidence="11">Homodimer. The cytoplasmic dynein 1 complex consists of two catalytic heavy chains (HCs) and a number of non-catalytic subunits presented by intermediate chains (ICs).</text>
</comment>
<comment type="similarity">
    <text evidence="2 11">Belongs to the dynein light intermediate chain family.</text>
</comment>
<dbReference type="GO" id="GO:0005524">
    <property type="term" value="F:ATP binding"/>
    <property type="evidence" value="ECO:0007669"/>
    <property type="project" value="UniProtKB-KW"/>
</dbReference>
<dbReference type="GO" id="GO:0005868">
    <property type="term" value="C:cytoplasmic dynein complex"/>
    <property type="evidence" value="ECO:0007669"/>
    <property type="project" value="UniProtKB-UniRule"/>
</dbReference>
<dbReference type="Pfam" id="PF05783">
    <property type="entry name" value="DLIC"/>
    <property type="match status" value="1"/>
</dbReference>
<dbReference type="PANTHER" id="PTHR12688:SF0">
    <property type="entry name" value="DYNEIN LIGHT INTERMEDIATE CHAIN"/>
    <property type="match status" value="1"/>
</dbReference>
<evidence type="ECO:0000256" key="1">
    <source>
        <dbReference type="ARBA" id="ARBA00004245"/>
    </source>
</evidence>
<dbReference type="GO" id="GO:0000226">
    <property type="term" value="P:microtubule cytoskeleton organization"/>
    <property type="evidence" value="ECO:0007669"/>
    <property type="project" value="TreeGrafter"/>
</dbReference>
<keyword evidence="6 11" id="KW-0547">Nucleotide-binding</keyword>
<dbReference type="SUPFAM" id="SSF52540">
    <property type="entry name" value="P-loop containing nucleoside triphosphate hydrolases"/>
    <property type="match status" value="1"/>
</dbReference>
<evidence type="ECO:0000313" key="13">
    <source>
        <dbReference type="Proteomes" id="UP000814243"/>
    </source>
</evidence>
<dbReference type="InterPro" id="IPR008467">
    <property type="entry name" value="Dynein1_light_intermed_chain"/>
</dbReference>
<dbReference type="PANTHER" id="PTHR12688">
    <property type="entry name" value="DYNEIN LIGHT INTERMEDIATE CHAIN"/>
    <property type="match status" value="1"/>
</dbReference>
<keyword evidence="8 11" id="KW-0243">Dynein</keyword>
<evidence type="ECO:0000256" key="2">
    <source>
        <dbReference type="ARBA" id="ARBA00006831"/>
    </source>
</evidence>
<proteinExistence type="inferred from homology"/>
<dbReference type="InterPro" id="IPR022780">
    <property type="entry name" value="Dynein_light_int_chain"/>
</dbReference>
<evidence type="ECO:0000256" key="5">
    <source>
        <dbReference type="ARBA" id="ARBA00022701"/>
    </source>
</evidence>
<dbReference type="InterPro" id="IPR027417">
    <property type="entry name" value="P-loop_NTPase"/>
</dbReference>
<keyword evidence="7 11" id="KW-0067">ATP-binding</keyword>
<evidence type="ECO:0000256" key="8">
    <source>
        <dbReference type="ARBA" id="ARBA00023017"/>
    </source>
</evidence>
<name>A0A922M280_SPOEX</name>
<evidence type="ECO:0000256" key="6">
    <source>
        <dbReference type="ARBA" id="ARBA00022741"/>
    </source>
</evidence>
<reference evidence="12" key="1">
    <citation type="journal article" date="2021" name="G3 (Bethesda)">
        <title>Genome and transcriptome analysis of the beet armyworm Spodoptera exigua reveals targets for pest control. .</title>
        <authorList>
            <person name="Simon S."/>
            <person name="Breeschoten T."/>
            <person name="Jansen H.J."/>
            <person name="Dirks R.P."/>
            <person name="Schranz M.E."/>
            <person name="Ros V.I.D."/>
        </authorList>
    </citation>
    <scope>NUCLEOTIDE SEQUENCE</scope>
    <source>
        <strain evidence="12">TB_SE_WUR_2020</strain>
    </source>
</reference>
<keyword evidence="9 11" id="KW-0505">Motor protein</keyword>
<dbReference type="EMBL" id="JACEFF010000881">
    <property type="protein sequence ID" value="KAH9628961.1"/>
    <property type="molecule type" value="Genomic_DNA"/>
</dbReference>
<sequence>METNGQANGLKSKKKENGDVKDNLWSSILEEVQNQGNTKLPSNKNVLVLGDNETGKTTLVAKLQGVEDPKKGSALEYAYIDVRDEYRDDQTRLSVWVLDGDPGHTNLLKFALNEETFPHTLVLLTVAMTTPWGILDQLQSWASVLGDHIDKLDLTPGMLSLISVYYL</sequence>